<feature type="transmembrane region" description="Helical" evidence="10">
    <location>
        <begin position="352"/>
        <end position="370"/>
    </location>
</feature>
<feature type="transmembrane region" description="Helical" evidence="10">
    <location>
        <begin position="609"/>
        <end position="625"/>
    </location>
</feature>
<dbReference type="OrthoDB" id="9807115at2"/>
<keyword evidence="6 12" id="KW-0067">ATP-binding</keyword>
<dbReference type="InterPro" id="IPR032823">
    <property type="entry name" value="BCA_ABC_TP_C"/>
</dbReference>
<dbReference type="InterPro" id="IPR003593">
    <property type="entry name" value="AAA+_ATPase"/>
</dbReference>
<evidence type="ECO:0000256" key="2">
    <source>
        <dbReference type="ARBA" id="ARBA00022448"/>
    </source>
</evidence>
<gene>
    <name evidence="12" type="ORF">DX116_04630</name>
</gene>
<comment type="subcellular location">
    <subcellularLocation>
        <location evidence="1">Cell membrane</location>
        <topology evidence="1">Multi-pass membrane protein</topology>
    </subcellularLocation>
</comment>
<feature type="transmembrane region" description="Helical" evidence="10">
    <location>
        <begin position="532"/>
        <end position="554"/>
    </location>
</feature>
<feature type="domain" description="ABC transporter" evidence="11">
    <location>
        <begin position="673"/>
        <end position="909"/>
    </location>
</feature>
<dbReference type="GO" id="GO:0015188">
    <property type="term" value="F:L-isoleucine transmembrane transporter activity"/>
    <property type="evidence" value="ECO:0007669"/>
    <property type="project" value="TreeGrafter"/>
</dbReference>
<dbReference type="Proteomes" id="UP000265581">
    <property type="component" value="Unassembled WGS sequence"/>
</dbReference>
<feature type="transmembrane region" description="Helical" evidence="10">
    <location>
        <begin position="326"/>
        <end position="346"/>
    </location>
</feature>
<feature type="transmembrane region" description="Helical" evidence="10">
    <location>
        <begin position="79"/>
        <end position="101"/>
    </location>
</feature>
<keyword evidence="5" id="KW-0547">Nucleotide-binding</keyword>
<dbReference type="CDD" id="cd06582">
    <property type="entry name" value="TM_PBP1_LivH_like"/>
    <property type="match status" value="1"/>
</dbReference>
<dbReference type="CDD" id="cd06581">
    <property type="entry name" value="TM_PBP1_LivM_like"/>
    <property type="match status" value="1"/>
</dbReference>
<evidence type="ECO:0000256" key="3">
    <source>
        <dbReference type="ARBA" id="ARBA00022475"/>
    </source>
</evidence>
<feature type="transmembrane region" description="Helical" evidence="10">
    <location>
        <begin position="584"/>
        <end position="603"/>
    </location>
</feature>
<evidence type="ECO:0000313" key="12">
    <source>
        <dbReference type="EMBL" id="REK72886.1"/>
    </source>
</evidence>
<dbReference type="InterPro" id="IPR003439">
    <property type="entry name" value="ABC_transporter-like_ATP-bd"/>
</dbReference>
<evidence type="ECO:0000256" key="9">
    <source>
        <dbReference type="SAM" id="MobiDB-lite"/>
    </source>
</evidence>
<dbReference type="Pfam" id="PF02653">
    <property type="entry name" value="BPD_transp_2"/>
    <property type="match status" value="2"/>
</dbReference>
<keyword evidence="4 10" id="KW-0812">Transmembrane</keyword>
<dbReference type="SUPFAM" id="SSF52540">
    <property type="entry name" value="P-loop containing nucleoside triphosphate hydrolases"/>
    <property type="match status" value="1"/>
</dbReference>
<keyword evidence="8 10" id="KW-0472">Membrane</keyword>
<dbReference type="AlphaFoldDB" id="A0A371PBD8"/>
<dbReference type="PANTHER" id="PTHR45772:SF7">
    <property type="entry name" value="AMINO ACID ABC TRANSPORTER ATP-BINDING PROTEIN"/>
    <property type="match status" value="1"/>
</dbReference>
<dbReference type="EMBL" id="QUBR01000001">
    <property type="protein sequence ID" value="REK72886.1"/>
    <property type="molecule type" value="Genomic_DNA"/>
</dbReference>
<sequence length="921" mass="93594">MTELALFALLGLAVGSLYAGLGMGIVVTFRTTGVVNIAQVGLGMWGAFAADELASTGRLVLPWVGPASAVGLGGPWPGWAALAAGVVSAAVLGAAAHLLIFRPLRSAPQLARIVATVGLLLTLQALIGLQFGTGTRRPESLLPDGVWSVQGLDVPADRFVLAGLTLAIAAVLVIAQRRTLVGLALRATAEDETSVALAGWSPNLLAALGWAIAGAVSATLASLAAPSLGLSPTTFPALLVPGLACALVGRLSSIGVAAVAGLVLGSVQSVVVYLTSQPSWPDWARTGLGDAFPLVVVVLVLMLMGRSLPERGAIVTDRLPPAPRGPLSWPLAASAVTGALALLVLTSGTVRFAVITSMIFVLFTLSVVVVTGLVGQVSLAQAAVAGVAAFTVARVTPDVPFPLNLVVGVIVGTVIGTAIGVPALRIRHGQLAVVTLAAAVAVDAFVFRNSALNAVGQGALPAPRLWGADFSVRRGDDLARWPFGLLVLTIVVAACVGVAVMSRGSLGRRFLAVRGDERAAAAAGIDVARTKLLAFAISSALASLGGVLVAYSYGQVSAEPFGVMVGVTFLLFAYIGGVTSVTGALVAAAFAPGGLAFLLLDGVVDLGEWFPFVSGLALLVVIVAYPQGNAGALAKVSARLAALRGIGPVEVGPASAGTGDVHGAERVAGEPLLDVDGLTVRYGGVLAVDSVSFRLRSGEVLGLIGANGAGKSSVVDALTGFARSTGGIRLHDREISGHGPRDRYRSGLARTWQSTALFLDLSVRENIDAATVTSSRRARTESAPSSSDPGDQALIDSGSWPLQHHMPDELSTGQQRIVGLARALAGRPSVLLADEPAAGLEPAERIALADRLRSIAARGAGIVLIEHDLELVMRTCDRVIVMDRGQVIAEGSPEAVRSDPAVIAAYLGATPETAVLGGGAP</sequence>
<comment type="caution">
    <text evidence="12">The sequence shown here is derived from an EMBL/GenBank/DDBJ whole genome shotgun (WGS) entry which is preliminary data.</text>
</comment>
<feature type="transmembrane region" description="Helical" evidence="10">
    <location>
        <begin position="113"/>
        <end position="132"/>
    </location>
</feature>
<feature type="transmembrane region" description="Helical" evidence="10">
    <location>
        <begin position="431"/>
        <end position="447"/>
    </location>
</feature>
<dbReference type="GO" id="GO:0015808">
    <property type="term" value="P:L-alanine transport"/>
    <property type="evidence" value="ECO:0007669"/>
    <property type="project" value="TreeGrafter"/>
</dbReference>
<feature type="transmembrane region" description="Helical" evidence="10">
    <location>
        <begin position="481"/>
        <end position="501"/>
    </location>
</feature>
<dbReference type="InterPro" id="IPR001851">
    <property type="entry name" value="ABC_transp_permease"/>
</dbReference>
<keyword evidence="2" id="KW-0813">Transport</keyword>
<evidence type="ECO:0000256" key="6">
    <source>
        <dbReference type="ARBA" id="ARBA00022840"/>
    </source>
</evidence>
<evidence type="ECO:0000256" key="5">
    <source>
        <dbReference type="ARBA" id="ARBA00022741"/>
    </source>
</evidence>
<feature type="transmembrane region" description="Helical" evidence="10">
    <location>
        <begin position="204"/>
        <end position="224"/>
    </location>
</feature>
<dbReference type="GO" id="GO:1903805">
    <property type="term" value="P:L-valine import across plasma membrane"/>
    <property type="evidence" value="ECO:0007669"/>
    <property type="project" value="TreeGrafter"/>
</dbReference>
<dbReference type="GO" id="GO:0015192">
    <property type="term" value="F:L-phenylalanine transmembrane transporter activity"/>
    <property type="evidence" value="ECO:0007669"/>
    <property type="project" value="TreeGrafter"/>
</dbReference>
<keyword evidence="7 10" id="KW-1133">Transmembrane helix</keyword>
<dbReference type="GO" id="GO:0005304">
    <property type="term" value="F:L-valine transmembrane transporter activity"/>
    <property type="evidence" value="ECO:0007669"/>
    <property type="project" value="TreeGrafter"/>
</dbReference>
<feature type="transmembrane region" description="Helical" evidence="10">
    <location>
        <begin position="287"/>
        <end position="305"/>
    </location>
</feature>
<accession>A0A371PBD8</accession>
<evidence type="ECO:0000313" key="13">
    <source>
        <dbReference type="Proteomes" id="UP000265581"/>
    </source>
</evidence>
<dbReference type="InterPro" id="IPR043428">
    <property type="entry name" value="LivM-like"/>
</dbReference>
<dbReference type="InterPro" id="IPR051120">
    <property type="entry name" value="ABC_AA/LPS_Transport"/>
</dbReference>
<dbReference type="Gene3D" id="3.40.50.300">
    <property type="entry name" value="P-loop containing nucleotide triphosphate hydrolases"/>
    <property type="match status" value="1"/>
</dbReference>
<dbReference type="GO" id="GO:0042941">
    <property type="term" value="P:D-alanine transmembrane transport"/>
    <property type="evidence" value="ECO:0007669"/>
    <property type="project" value="TreeGrafter"/>
</dbReference>
<dbReference type="RefSeq" id="WP_119703000.1">
    <property type="nucleotide sequence ID" value="NZ_JBHSOI010000001.1"/>
</dbReference>
<feature type="transmembrane region" description="Helical" evidence="10">
    <location>
        <begin position="159"/>
        <end position="176"/>
    </location>
</feature>
<dbReference type="Pfam" id="PF12399">
    <property type="entry name" value="BCA_ABC_TP_C"/>
    <property type="match status" value="1"/>
</dbReference>
<dbReference type="InterPro" id="IPR027417">
    <property type="entry name" value="P-loop_NTPase"/>
</dbReference>
<dbReference type="PANTHER" id="PTHR45772">
    <property type="entry name" value="CONSERVED COMPONENT OF ABC TRANSPORTER FOR NATURAL AMINO ACIDS-RELATED"/>
    <property type="match status" value="1"/>
</dbReference>
<keyword evidence="13" id="KW-1185">Reference proteome</keyword>
<proteinExistence type="predicted"/>
<evidence type="ECO:0000256" key="4">
    <source>
        <dbReference type="ARBA" id="ARBA00022692"/>
    </source>
</evidence>
<organism evidence="12 13">
    <name type="scientific">Aeromicrobium endophyticum</name>
    <dbReference type="NCBI Taxonomy" id="2292704"/>
    <lineage>
        <taxon>Bacteria</taxon>
        <taxon>Bacillati</taxon>
        <taxon>Actinomycetota</taxon>
        <taxon>Actinomycetes</taxon>
        <taxon>Propionibacteriales</taxon>
        <taxon>Nocardioidaceae</taxon>
        <taxon>Aeromicrobium</taxon>
    </lineage>
</organism>
<dbReference type="Pfam" id="PF00005">
    <property type="entry name" value="ABC_tran"/>
    <property type="match status" value="1"/>
</dbReference>
<evidence type="ECO:0000256" key="8">
    <source>
        <dbReference type="ARBA" id="ARBA00023136"/>
    </source>
</evidence>
<reference evidence="12 13" key="1">
    <citation type="submission" date="2018-08" db="EMBL/GenBank/DDBJ databases">
        <title>Aeromicrobium sp. M2KJ-4, whole genome shotgun sequence.</title>
        <authorList>
            <person name="Tuo L."/>
        </authorList>
    </citation>
    <scope>NUCLEOTIDE SEQUENCE [LARGE SCALE GENOMIC DNA]</scope>
    <source>
        <strain evidence="12 13">M2KJ-4</strain>
    </source>
</reference>
<name>A0A371PBD8_9ACTN</name>
<dbReference type="GO" id="GO:0016887">
    <property type="term" value="F:ATP hydrolysis activity"/>
    <property type="evidence" value="ECO:0007669"/>
    <property type="project" value="InterPro"/>
</dbReference>
<dbReference type="SMART" id="SM00382">
    <property type="entry name" value="AAA"/>
    <property type="match status" value="1"/>
</dbReference>
<feature type="transmembrane region" description="Helical" evidence="10">
    <location>
        <begin position="401"/>
        <end position="424"/>
    </location>
</feature>
<evidence type="ECO:0000256" key="1">
    <source>
        <dbReference type="ARBA" id="ARBA00004651"/>
    </source>
</evidence>
<evidence type="ECO:0000256" key="7">
    <source>
        <dbReference type="ARBA" id="ARBA00022989"/>
    </source>
</evidence>
<feature type="transmembrane region" description="Helical" evidence="10">
    <location>
        <begin position="256"/>
        <end position="275"/>
    </location>
</feature>
<protein>
    <submittedName>
        <fullName evidence="12">ATP-binding cassette domain-containing protein</fullName>
    </submittedName>
</protein>
<dbReference type="GO" id="GO:0005524">
    <property type="term" value="F:ATP binding"/>
    <property type="evidence" value="ECO:0007669"/>
    <property type="project" value="UniProtKB-KW"/>
</dbReference>
<dbReference type="GO" id="GO:0005886">
    <property type="term" value="C:plasma membrane"/>
    <property type="evidence" value="ECO:0007669"/>
    <property type="project" value="UniProtKB-SubCell"/>
</dbReference>
<dbReference type="PROSITE" id="PS50893">
    <property type="entry name" value="ABC_TRANSPORTER_2"/>
    <property type="match status" value="1"/>
</dbReference>
<evidence type="ECO:0000259" key="11">
    <source>
        <dbReference type="PROSITE" id="PS50893"/>
    </source>
</evidence>
<keyword evidence="3" id="KW-1003">Cell membrane</keyword>
<evidence type="ECO:0000256" key="10">
    <source>
        <dbReference type="SAM" id="Phobius"/>
    </source>
</evidence>
<dbReference type="GO" id="GO:1903806">
    <property type="term" value="P:L-isoleucine import across plasma membrane"/>
    <property type="evidence" value="ECO:0007669"/>
    <property type="project" value="TreeGrafter"/>
</dbReference>
<feature type="region of interest" description="Disordered" evidence="9">
    <location>
        <begin position="772"/>
        <end position="807"/>
    </location>
</feature>